<gene>
    <name evidence="2" type="ORF">NCTC11807_01732</name>
</gene>
<keyword evidence="3" id="KW-1185">Reference proteome</keyword>
<organism evidence="2 3">
    <name type="scientific">Staphylococcus saccharolyticus</name>
    <dbReference type="NCBI Taxonomy" id="33028"/>
    <lineage>
        <taxon>Bacteria</taxon>
        <taxon>Bacillati</taxon>
        <taxon>Bacillota</taxon>
        <taxon>Bacilli</taxon>
        <taxon>Bacillales</taxon>
        <taxon>Staphylococcaceae</taxon>
        <taxon>Staphylococcus</taxon>
    </lineage>
</organism>
<evidence type="ECO:0000313" key="2">
    <source>
        <dbReference type="EMBL" id="SUM72083.1"/>
    </source>
</evidence>
<dbReference type="AlphaFoldDB" id="A0A380H6X6"/>
<keyword evidence="2" id="KW-0808">Transferase</keyword>
<reference evidence="2 3" key="1">
    <citation type="submission" date="2018-06" db="EMBL/GenBank/DDBJ databases">
        <authorList>
            <consortium name="Pathogen Informatics"/>
            <person name="Doyle S."/>
        </authorList>
    </citation>
    <scope>NUCLEOTIDE SEQUENCE [LARGE SCALE GENOMIC DNA]</scope>
    <source>
        <strain evidence="2 3">NCTC11807</strain>
    </source>
</reference>
<keyword evidence="1" id="KW-1133">Transmembrane helix</keyword>
<evidence type="ECO:0000313" key="3">
    <source>
        <dbReference type="Proteomes" id="UP000255425"/>
    </source>
</evidence>
<feature type="transmembrane region" description="Helical" evidence="1">
    <location>
        <begin position="6"/>
        <end position="24"/>
    </location>
</feature>
<accession>A0A380H6X6</accession>
<evidence type="ECO:0000256" key="1">
    <source>
        <dbReference type="SAM" id="Phobius"/>
    </source>
</evidence>
<feature type="transmembrane region" description="Helical" evidence="1">
    <location>
        <begin position="57"/>
        <end position="86"/>
    </location>
</feature>
<keyword evidence="1" id="KW-0812">Transmembrane</keyword>
<protein>
    <submittedName>
        <fullName evidence="2">Two-component sensor histidine kinase</fullName>
    </submittedName>
</protein>
<sequence length="145" mass="16860">MESRSWGVRLGELSSLIFPFLAIFADKRDSLLNYLIVSIFTISYVTMILFYKHLSNSILYVLLVIHYLGIFYFVYSLFFFFSAFALPFMFNVKILSKEFITFLISMITCLILTYKFNSTYVVLLSAFYLVILIVAIGIKIETNVL</sequence>
<feature type="transmembrane region" description="Helical" evidence="1">
    <location>
        <begin position="98"/>
        <end position="114"/>
    </location>
</feature>
<dbReference type="Proteomes" id="UP000255425">
    <property type="component" value="Unassembled WGS sequence"/>
</dbReference>
<feature type="transmembrane region" description="Helical" evidence="1">
    <location>
        <begin position="120"/>
        <end position="138"/>
    </location>
</feature>
<keyword evidence="1" id="KW-0472">Membrane</keyword>
<keyword evidence="2" id="KW-0418">Kinase</keyword>
<feature type="transmembrane region" description="Helical" evidence="1">
    <location>
        <begin position="31"/>
        <end position="51"/>
    </location>
</feature>
<name>A0A380H6X6_9STAP</name>
<dbReference type="EMBL" id="UHDZ01000001">
    <property type="protein sequence ID" value="SUM72083.1"/>
    <property type="molecule type" value="Genomic_DNA"/>
</dbReference>
<dbReference type="GO" id="GO:0016301">
    <property type="term" value="F:kinase activity"/>
    <property type="evidence" value="ECO:0007669"/>
    <property type="project" value="UniProtKB-KW"/>
</dbReference>
<proteinExistence type="predicted"/>